<protein>
    <submittedName>
        <fullName evidence="2">Tetratricopeptide repeat protein</fullName>
    </submittedName>
</protein>
<dbReference type="PANTHER" id="PTHR46082">
    <property type="entry name" value="ATP/GTP-BINDING PROTEIN-RELATED"/>
    <property type="match status" value="1"/>
</dbReference>
<name>A0ABY7BE41_9PSEU</name>
<evidence type="ECO:0000313" key="2">
    <source>
        <dbReference type="EMBL" id="WAL68888.1"/>
    </source>
</evidence>
<dbReference type="Gene3D" id="3.40.50.300">
    <property type="entry name" value="P-loop containing nucleotide triphosphate hydrolases"/>
    <property type="match status" value="1"/>
</dbReference>
<evidence type="ECO:0000313" key="3">
    <source>
        <dbReference type="Proteomes" id="UP001163203"/>
    </source>
</evidence>
<dbReference type="SUPFAM" id="SSF48452">
    <property type="entry name" value="TPR-like"/>
    <property type="match status" value="1"/>
</dbReference>
<dbReference type="InterPro" id="IPR011990">
    <property type="entry name" value="TPR-like_helical_dom_sf"/>
</dbReference>
<dbReference type="InterPro" id="IPR027417">
    <property type="entry name" value="P-loop_NTPase"/>
</dbReference>
<feature type="domain" description="NB-ARC" evidence="1">
    <location>
        <begin position="48"/>
        <end position="175"/>
    </location>
</feature>
<dbReference type="RefSeq" id="WP_268758980.1">
    <property type="nucleotide sequence ID" value="NZ_CP113836.1"/>
</dbReference>
<gene>
    <name evidence="2" type="ORF">ORV05_14335</name>
</gene>
<organism evidence="2 3">
    <name type="scientific">Amycolatopsis cynarae</name>
    <dbReference type="NCBI Taxonomy" id="2995223"/>
    <lineage>
        <taxon>Bacteria</taxon>
        <taxon>Bacillati</taxon>
        <taxon>Actinomycetota</taxon>
        <taxon>Actinomycetes</taxon>
        <taxon>Pseudonocardiales</taxon>
        <taxon>Pseudonocardiaceae</taxon>
        <taxon>Amycolatopsis</taxon>
    </lineage>
</organism>
<dbReference type="InterPro" id="IPR053137">
    <property type="entry name" value="NLR-like"/>
</dbReference>
<dbReference type="SUPFAM" id="SSF52540">
    <property type="entry name" value="P-loop containing nucleoside triphosphate hydrolases"/>
    <property type="match status" value="1"/>
</dbReference>
<dbReference type="EMBL" id="CP113836">
    <property type="protein sequence ID" value="WAL68888.1"/>
    <property type="molecule type" value="Genomic_DNA"/>
</dbReference>
<keyword evidence="3" id="KW-1185">Reference proteome</keyword>
<dbReference type="InterPro" id="IPR002182">
    <property type="entry name" value="NB-ARC"/>
</dbReference>
<dbReference type="PANTHER" id="PTHR46082:SF6">
    <property type="entry name" value="AAA+ ATPASE DOMAIN-CONTAINING PROTEIN-RELATED"/>
    <property type="match status" value="1"/>
</dbReference>
<dbReference type="Proteomes" id="UP001163203">
    <property type="component" value="Chromosome"/>
</dbReference>
<sequence>MPSPVDARHAQGVQVGDGNVQHNHYHQAREPVRWPHRLGVPPVAAEGFLDREPGPGDAATLVLTGLGGAGKSQLAAAYARRAWETGEAELLVWVPAASRAAIVAAYAEAAGDLAPGDSADADRAAGRFLAWLESTARRWLVVLDDVADPGDLRGLWPRTGRTGRVIVTTRRRDAVLSGSGRRLKEVGVFSPAEARDYLERRFDGDPDRLAEADLLAAELGFLPLALAQAAAYMLDRDLDCAAYRARLADRRRRLADVLPEDGALPDEQRETVAATWSLSVELADRLKPVGLARPVLRLASVFDPAGFPAAVFTTAAGLAFLGQGRSGPPVTGEEATDAVRCLQRLSLAGQEDGTVRVHALVQRATREELDAERFAELARAAAAALLQVWPGIEREPGEGVALRANAAALASHAGEVLWTAGGYEVLFREAHSLGDSGLLGAAVARWQALSAEAARRLGPDHEHTLLARQFLAGWRGVTGDIAGAAAEFDALSSDYRRVLGPDHLSTLMARSNLAHQRGMAGDATAAVAALEEVVADYRRVAGEDHQKTLLARQFLAGWRSAEGDAAGAAAEFEALLGDYRRVLGPDHPDTLSVRGNLAHQRGLLGDPSAAVRDFEALAADCARVLGPEYPQTLSTRARLAGWRGPAGDAAGAADAFAALLADYLRIVGPDHPGTRQARTNLEYWRGQG</sequence>
<dbReference type="Pfam" id="PF00931">
    <property type="entry name" value="NB-ARC"/>
    <property type="match status" value="1"/>
</dbReference>
<evidence type="ECO:0000259" key="1">
    <source>
        <dbReference type="Pfam" id="PF00931"/>
    </source>
</evidence>
<dbReference type="Gene3D" id="1.25.40.10">
    <property type="entry name" value="Tetratricopeptide repeat domain"/>
    <property type="match status" value="1"/>
</dbReference>
<accession>A0ABY7BE41</accession>
<proteinExistence type="predicted"/>
<reference evidence="2" key="1">
    <citation type="submission" date="2022-11" db="EMBL/GenBank/DDBJ databases">
        <authorList>
            <person name="Mo P."/>
        </authorList>
    </citation>
    <scope>NUCLEOTIDE SEQUENCE</scope>
    <source>
        <strain evidence="2">HUAS 11-8</strain>
    </source>
</reference>
<dbReference type="Pfam" id="PF13374">
    <property type="entry name" value="TPR_10"/>
    <property type="match status" value="2"/>
</dbReference>